<dbReference type="InterPro" id="IPR011006">
    <property type="entry name" value="CheY-like_superfamily"/>
</dbReference>
<keyword evidence="1" id="KW-0597">Phosphoprotein</keyword>
<evidence type="ECO:0000313" key="4">
    <source>
        <dbReference type="Proteomes" id="UP000552709"/>
    </source>
</evidence>
<dbReference type="CDD" id="cd17557">
    <property type="entry name" value="REC_Rcp-like"/>
    <property type="match status" value="1"/>
</dbReference>
<organism evidence="3 4">
    <name type="scientific">Deinococcus humi</name>
    <dbReference type="NCBI Taxonomy" id="662880"/>
    <lineage>
        <taxon>Bacteria</taxon>
        <taxon>Thermotogati</taxon>
        <taxon>Deinococcota</taxon>
        <taxon>Deinococci</taxon>
        <taxon>Deinococcales</taxon>
        <taxon>Deinococcaceae</taxon>
        <taxon>Deinococcus</taxon>
    </lineage>
</organism>
<dbReference type="PANTHER" id="PTHR44520">
    <property type="entry name" value="RESPONSE REGULATOR RCP1-RELATED"/>
    <property type="match status" value="1"/>
</dbReference>
<name>A0A7W8JZ69_9DEIO</name>
<dbReference type="PROSITE" id="PS50110">
    <property type="entry name" value="RESPONSE_REGULATORY"/>
    <property type="match status" value="1"/>
</dbReference>
<dbReference type="InterPro" id="IPR001789">
    <property type="entry name" value="Sig_transdc_resp-reg_receiver"/>
</dbReference>
<dbReference type="GO" id="GO:0000160">
    <property type="term" value="P:phosphorelay signal transduction system"/>
    <property type="evidence" value="ECO:0007669"/>
    <property type="project" value="InterPro"/>
</dbReference>
<reference evidence="3 4" key="1">
    <citation type="submission" date="2020-08" db="EMBL/GenBank/DDBJ databases">
        <title>Genomic Encyclopedia of Type Strains, Phase IV (KMG-IV): sequencing the most valuable type-strain genomes for metagenomic binning, comparative biology and taxonomic classification.</title>
        <authorList>
            <person name="Goeker M."/>
        </authorList>
    </citation>
    <scope>NUCLEOTIDE SEQUENCE [LARGE SCALE GENOMIC DNA]</scope>
    <source>
        <strain evidence="3 4">DSM 27939</strain>
    </source>
</reference>
<dbReference type="EMBL" id="JACHFL010000023">
    <property type="protein sequence ID" value="MBB5365869.1"/>
    <property type="molecule type" value="Genomic_DNA"/>
</dbReference>
<dbReference type="RefSeq" id="WP_184137714.1">
    <property type="nucleotide sequence ID" value="NZ_JACHFL010000023.1"/>
</dbReference>
<proteinExistence type="predicted"/>
<keyword evidence="4" id="KW-1185">Reference proteome</keyword>
<evidence type="ECO:0000313" key="3">
    <source>
        <dbReference type="EMBL" id="MBB5365869.1"/>
    </source>
</evidence>
<dbReference type="SMART" id="SM00448">
    <property type="entry name" value="REC"/>
    <property type="match status" value="1"/>
</dbReference>
<dbReference type="Pfam" id="PF00072">
    <property type="entry name" value="Response_reg"/>
    <property type="match status" value="1"/>
</dbReference>
<feature type="modified residue" description="4-aspartylphosphate" evidence="1">
    <location>
        <position position="59"/>
    </location>
</feature>
<evidence type="ECO:0000256" key="1">
    <source>
        <dbReference type="PROSITE-ProRule" id="PRU00169"/>
    </source>
</evidence>
<protein>
    <submittedName>
        <fullName evidence="3">CheY-like chemotaxis protein</fullName>
    </submittedName>
</protein>
<dbReference type="Gene3D" id="3.40.50.2300">
    <property type="match status" value="1"/>
</dbReference>
<dbReference type="PANTHER" id="PTHR44520:SF2">
    <property type="entry name" value="RESPONSE REGULATOR RCP1"/>
    <property type="match status" value="1"/>
</dbReference>
<accession>A0A7W8JZ69</accession>
<feature type="domain" description="Response regulatory" evidence="2">
    <location>
        <begin position="6"/>
        <end position="126"/>
    </location>
</feature>
<dbReference type="SUPFAM" id="SSF52172">
    <property type="entry name" value="CheY-like"/>
    <property type="match status" value="1"/>
</dbReference>
<evidence type="ECO:0000259" key="2">
    <source>
        <dbReference type="PROSITE" id="PS50110"/>
    </source>
</evidence>
<sequence>MRVPRSYLLVDDHPEDRMLAKEAFEQVCPTCVLTCVESASAALDLLRNHHLIPDVMLLDLNMPGMNGFQLLEEMKQDGRLAQIPVVILTTSSARQDVERAYTLHASSYLVKSVDFDRFVEQLEKVLRYWQISRTMRDVGFPGKI</sequence>
<dbReference type="AlphaFoldDB" id="A0A7W8JZ69"/>
<comment type="caution">
    <text evidence="3">The sequence shown here is derived from an EMBL/GenBank/DDBJ whole genome shotgun (WGS) entry which is preliminary data.</text>
</comment>
<gene>
    <name evidence="3" type="ORF">HNQ08_004995</name>
</gene>
<dbReference type="InterPro" id="IPR052893">
    <property type="entry name" value="TCS_response_regulator"/>
</dbReference>
<dbReference type="Proteomes" id="UP000552709">
    <property type="component" value="Unassembled WGS sequence"/>
</dbReference>